<organism evidence="8 9">
    <name type="scientific">Rhodovulum sulfidophilum</name>
    <name type="common">Rhodobacter sulfidophilus</name>
    <dbReference type="NCBI Taxonomy" id="35806"/>
    <lineage>
        <taxon>Bacteria</taxon>
        <taxon>Pseudomonadati</taxon>
        <taxon>Pseudomonadota</taxon>
        <taxon>Alphaproteobacteria</taxon>
        <taxon>Rhodobacterales</taxon>
        <taxon>Paracoccaceae</taxon>
        <taxon>Rhodovulum</taxon>
    </lineage>
</organism>
<feature type="binding site" evidence="6">
    <location>
        <position position="166"/>
    </location>
    <ligand>
        <name>FMN</name>
        <dbReference type="ChEBI" id="CHEBI:58210"/>
    </ligand>
</feature>
<keyword evidence="1 6" id="KW-0285">Flavoprotein</keyword>
<evidence type="ECO:0000256" key="2">
    <source>
        <dbReference type="ARBA" id="ARBA00022643"/>
    </source>
</evidence>
<keyword evidence="3" id="KW-0560">Oxidoreductase</keyword>
<accession>A0A2W5N0S4</accession>
<evidence type="ECO:0000259" key="7">
    <source>
        <dbReference type="Pfam" id="PF00296"/>
    </source>
</evidence>
<dbReference type="AlphaFoldDB" id="A0A2W5N0S4"/>
<feature type="binding site" evidence="6">
    <location>
        <position position="112"/>
    </location>
    <ligand>
        <name>FMN</name>
        <dbReference type="ChEBI" id="CHEBI:58210"/>
    </ligand>
</feature>
<dbReference type="Proteomes" id="UP000249185">
    <property type="component" value="Unassembled WGS sequence"/>
</dbReference>
<dbReference type="InterPro" id="IPR011251">
    <property type="entry name" value="Luciferase-like_dom"/>
</dbReference>
<proteinExistence type="inferred from homology"/>
<reference evidence="8 9" key="1">
    <citation type="submission" date="2017-08" db="EMBL/GenBank/DDBJ databases">
        <title>Infants hospitalized years apart are colonized by the same room-sourced microbial strains.</title>
        <authorList>
            <person name="Brooks B."/>
            <person name="Olm M.R."/>
            <person name="Firek B.A."/>
            <person name="Baker R."/>
            <person name="Thomas B.C."/>
            <person name="Morowitz M.J."/>
            <person name="Banfield J.F."/>
        </authorList>
    </citation>
    <scope>NUCLEOTIDE SEQUENCE [LARGE SCALE GENOMIC DNA]</scope>
    <source>
        <strain evidence="8">S2_005_002_R2_34</strain>
    </source>
</reference>
<comment type="similarity">
    <text evidence="5">Belongs to the NtaA/SnaA/DszA monooxygenase family.</text>
</comment>
<name>A0A2W5N0S4_RHOSU</name>
<evidence type="ECO:0000256" key="4">
    <source>
        <dbReference type="ARBA" id="ARBA00023033"/>
    </source>
</evidence>
<dbReference type="PANTHER" id="PTHR30011:SF16">
    <property type="entry name" value="C2H2 FINGER DOMAIN TRANSCRIPTION FACTOR (EUROFUNG)-RELATED"/>
    <property type="match status" value="1"/>
</dbReference>
<dbReference type="GO" id="GO:0004497">
    <property type="term" value="F:monooxygenase activity"/>
    <property type="evidence" value="ECO:0007669"/>
    <property type="project" value="UniProtKB-KW"/>
</dbReference>
<keyword evidence="4" id="KW-0503">Monooxygenase</keyword>
<dbReference type="SUPFAM" id="SSF51679">
    <property type="entry name" value="Bacterial luciferase-like"/>
    <property type="match status" value="1"/>
</dbReference>
<dbReference type="Pfam" id="PF00296">
    <property type="entry name" value="Bac_luciferase"/>
    <property type="match status" value="1"/>
</dbReference>
<feature type="binding site" evidence="6">
    <location>
        <position position="66"/>
    </location>
    <ligand>
        <name>FMN</name>
        <dbReference type="ChEBI" id="CHEBI:58210"/>
    </ligand>
</feature>
<dbReference type="PIRSF" id="PIRSF000337">
    <property type="entry name" value="NTA_MOA"/>
    <property type="match status" value="1"/>
</dbReference>
<dbReference type="GO" id="GO:0016705">
    <property type="term" value="F:oxidoreductase activity, acting on paired donors, with incorporation or reduction of molecular oxygen"/>
    <property type="evidence" value="ECO:0007669"/>
    <property type="project" value="InterPro"/>
</dbReference>
<dbReference type="FunFam" id="3.20.20.30:FF:000008">
    <property type="entry name" value="Xenobiotic compound monooxygenase A subunit"/>
    <property type="match status" value="1"/>
</dbReference>
<dbReference type="InterPro" id="IPR051260">
    <property type="entry name" value="Diverse_substr_monoxygenases"/>
</dbReference>
<comment type="caution">
    <text evidence="8">The sequence shown here is derived from an EMBL/GenBank/DDBJ whole genome shotgun (WGS) entry which is preliminary data.</text>
</comment>
<evidence type="ECO:0000313" key="8">
    <source>
        <dbReference type="EMBL" id="PZQ46228.1"/>
    </source>
</evidence>
<keyword evidence="2 6" id="KW-0288">FMN</keyword>
<gene>
    <name evidence="8" type="ORF">DI556_20820</name>
</gene>
<feature type="binding site" evidence="6">
    <location>
        <position position="238"/>
    </location>
    <ligand>
        <name>FMN</name>
        <dbReference type="ChEBI" id="CHEBI:58210"/>
    </ligand>
</feature>
<feature type="domain" description="Luciferase-like" evidence="7">
    <location>
        <begin position="36"/>
        <end position="398"/>
    </location>
</feature>
<protein>
    <submittedName>
        <fullName evidence="8">5,10-methylene tetrahydromethanopterin reductase</fullName>
    </submittedName>
</protein>
<dbReference type="Gene3D" id="3.20.20.30">
    <property type="entry name" value="Luciferase-like domain"/>
    <property type="match status" value="1"/>
</dbReference>
<dbReference type="InterPro" id="IPR016215">
    <property type="entry name" value="NTA_MOA"/>
</dbReference>
<evidence type="ECO:0000313" key="9">
    <source>
        <dbReference type="Proteomes" id="UP000249185"/>
    </source>
</evidence>
<dbReference type="NCBIfam" id="TIGR03860">
    <property type="entry name" value="FMN_nitrolo"/>
    <property type="match status" value="1"/>
</dbReference>
<evidence type="ECO:0000256" key="3">
    <source>
        <dbReference type="ARBA" id="ARBA00023002"/>
    </source>
</evidence>
<dbReference type="EMBL" id="QFPW01000028">
    <property type="protein sequence ID" value="PZQ46228.1"/>
    <property type="molecule type" value="Genomic_DNA"/>
</dbReference>
<evidence type="ECO:0000256" key="6">
    <source>
        <dbReference type="PIRSR" id="PIRSR000337-1"/>
    </source>
</evidence>
<dbReference type="PANTHER" id="PTHR30011">
    <property type="entry name" value="ALKANESULFONATE MONOOXYGENASE-RELATED"/>
    <property type="match status" value="1"/>
</dbReference>
<dbReference type="InterPro" id="IPR036661">
    <property type="entry name" value="Luciferase-like_sf"/>
</dbReference>
<sequence length="489" mass="53543">MSTNTETPEKKRMILNAFDMTCVGHQAAGTWRHPSSQASRYNDLDYWTNLAIELERGAFDALFIADVVGVYDVYRGSAEAALHDAAQVPVNDPFGAISAMAAVTKNVGFGITAAVTFEHPYLLARRLSTLDHLTKGRVAWNVVSSYLDSAARNIGMEKQIAHDARYDLAEEYMEVTYKLWEGSWEDGAVLRDKEKGIFTDASKVHPIQHEGTYFKVPGFHLCEPSPQRTPVIFQAGASSRGRQFAARHAEAMFILATAPETARKLTDAIRQDVRDAGREADSLKIFALLTVITGPSDEAARRKYEEYLTYASAEGALALYGGWTGLDFSTLDPDQPLDAVENDSLRTTLESLAADGAAWTVRDVIRKRSIGGLGPVLVGGPETIADELERWMDEGGVDGFNLAYAITPASTTDFIDFVVPELRKRGRAQSDYAPGTLREKLLGDPDGRVRASHPAAQWGPHYIGRESVADASRPSTFEGIGARYTEAAE</sequence>
<feature type="binding site" evidence="6">
    <location>
        <position position="162"/>
    </location>
    <ligand>
        <name>FMN</name>
        <dbReference type="ChEBI" id="CHEBI:58210"/>
    </ligand>
</feature>
<evidence type="ECO:0000256" key="1">
    <source>
        <dbReference type="ARBA" id="ARBA00022630"/>
    </source>
</evidence>
<evidence type="ECO:0000256" key="5">
    <source>
        <dbReference type="ARBA" id="ARBA00033748"/>
    </source>
</evidence>